<dbReference type="Pfam" id="PF00425">
    <property type="entry name" value="Chorismate_bind"/>
    <property type="match status" value="1"/>
</dbReference>
<feature type="binding site" evidence="7">
    <location>
        <begin position="358"/>
        <end position="359"/>
    </location>
    <ligand>
        <name>chorismate</name>
        <dbReference type="ChEBI" id="CHEBI:29748"/>
    </ligand>
</feature>
<evidence type="ECO:0000259" key="9">
    <source>
        <dbReference type="Pfam" id="PF00425"/>
    </source>
</evidence>
<name>A0A222GBJ6_9GAMM</name>
<dbReference type="PANTHER" id="PTHR11236">
    <property type="entry name" value="AMINOBENZOATE/ANTHRANILATE SYNTHASE"/>
    <property type="match status" value="1"/>
</dbReference>
<dbReference type="InterPro" id="IPR006805">
    <property type="entry name" value="Anth_synth_I_N"/>
</dbReference>
<dbReference type="Proteomes" id="UP000202259">
    <property type="component" value="Chromosome"/>
</dbReference>
<gene>
    <name evidence="11" type="ORF">B5D82_15705</name>
</gene>
<dbReference type="InterPro" id="IPR005257">
    <property type="entry name" value="Anth_synth_I_TrpE"/>
</dbReference>
<keyword evidence="6 7" id="KW-0822">Tryptophan biosynthesis</keyword>
<feature type="binding site" evidence="7">
    <location>
        <position position="58"/>
    </location>
    <ligand>
        <name>L-tryptophan</name>
        <dbReference type="ChEBI" id="CHEBI:57912"/>
    </ligand>
</feature>
<organism evidence="11 12">
    <name type="scientific">Cognaticolwellia beringensis</name>
    <dbReference type="NCBI Taxonomy" id="1967665"/>
    <lineage>
        <taxon>Bacteria</taxon>
        <taxon>Pseudomonadati</taxon>
        <taxon>Pseudomonadota</taxon>
        <taxon>Gammaproteobacteria</taxon>
        <taxon>Alteromonadales</taxon>
        <taxon>Colwelliaceae</taxon>
        <taxon>Cognaticolwellia</taxon>
    </lineage>
</organism>
<dbReference type="InterPro" id="IPR019999">
    <property type="entry name" value="Anth_synth_I-like"/>
</dbReference>
<dbReference type="AlphaFoldDB" id="A0A222GBJ6"/>
<keyword evidence="2 8" id="KW-0479">Metal-binding</keyword>
<feature type="binding site" evidence="7">
    <location>
        <begin position="321"/>
        <end position="323"/>
    </location>
    <ligand>
        <name>L-tryptophan</name>
        <dbReference type="ChEBI" id="CHEBI:57912"/>
    </ligand>
</feature>
<dbReference type="PIRSF" id="PIRSF001373">
    <property type="entry name" value="TrpE"/>
    <property type="match status" value="1"/>
</dbReference>
<dbReference type="NCBIfam" id="TIGR00565">
    <property type="entry name" value="trpE_proteo"/>
    <property type="match status" value="1"/>
</dbReference>
<feature type="binding site" evidence="8">
    <location>
        <position position="391"/>
    </location>
    <ligand>
        <name>Mg(2+)</name>
        <dbReference type="ChEBI" id="CHEBI:18420"/>
    </ligand>
</feature>
<evidence type="ECO:0000256" key="1">
    <source>
        <dbReference type="ARBA" id="ARBA00009562"/>
    </source>
</evidence>
<dbReference type="PANTHER" id="PTHR11236:SF49">
    <property type="entry name" value="ANTHRANILATE SYNTHASE COMPONENT 1"/>
    <property type="match status" value="1"/>
</dbReference>
<protein>
    <recommendedName>
        <fullName evidence="6">Anthranilate synthase component 1</fullName>
        <ecNumber evidence="6">4.1.3.27</ecNumber>
    </recommendedName>
</protein>
<comment type="cofactor">
    <cofactor evidence="8">
        <name>Mg(2+)</name>
        <dbReference type="ChEBI" id="CHEBI:18420"/>
    </cofactor>
    <text evidence="8">Binds 1 Mg(2+) ion per subunit.</text>
</comment>
<feature type="domain" description="Chorismate-utilising enzyme C-terminal" evidence="9">
    <location>
        <begin position="272"/>
        <end position="532"/>
    </location>
</feature>
<proteinExistence type="inferred from homology"/>
<evidence type="ECO:0000313" key="12">
    <source>
        <dbReference type="Proteomes" id="UP000202259"/>
    </source>
</evidence>
<feature type="binding site" evidence="7">
    <location>
        <begin position="513"/>
        <end position="515"/>
    </location>
    <ligand>
        <name>chorismate</name>
        <dbReference type="ChEBI" id="CHEBI:29748"/>
    </ligand>
</feature>
<keyword evidence="4 6" id="KW-0456">Lyase</keyword>
<dbReference type="GO" id="GO:0000162">
    <property type="term" value="P:L-tryptophan biosynthetic process"/>
    <property type="evidence" value="ECO:0007669"/>
    <property type="project" value="UniProtKB-UniPathway"/>
</dbReference>
<dbReference type="SUPFAM" id="SSF56322">
    <property type="entry name" value="ADC synthase"/>
    <property type="match status" value="1"/>
</dbReference>
<dbReference type="NCBIfam" id="NF010079">
    <property type="entry name" value="PRK13564.1"/>
    <property type="match status" value="1"/>
</dbReference>
<dbReference type="PRINTS" id="PR00095">
    <property type="entry name" value="ANTSNTHASEI"/>
</dbReference>
<evidence type="ECO:0000256" key="3">
    <source>
        <dbReference type="ARBA" id="ARBA00022842"/>
    </source>
</evidence>
<evidence type="ECO:0000256" key="6">
    <source>
        <dbReference type="PIRNR" id="PIRNR001373"/>
    </source>
</evidence>
<dbReference type="KEGG" id="cber:B5D82_15705"/>
<evidence type="ECO:0000256" key="5">
    <source>
        <dbReference type="ARBA" id="ARBA00047683"/>
    </source>
</evidence>
<evidence type="ECO:0000313" key="11">
    <source>
        <dbReference type="EMBL" id="ASP49082.1"/>
    </source>
</evidence>
<evidence type="ECO:0000256" key="7">
    <source>
        <dbReference type="PIRSR" id="PIRSR001373-1"/>
    </source>
</evidence>
<comment type="pathway">
    <text evidence="6">Amino-acid biosynthesis; L-tryptophan biosynthesis; L-tryptophan from chorismate: step 1/5.</text>
</comment>
<dbReference type="EMBL" id="CP020465">
    <property type="protein sequence ID" value="ASP49082.1"/>
    <property type="molecule type" value="Genomic_DNA"/>
</dbReference>
<dbReference type="InterPro" id="IPR015890">
    <property type="entry name" value="Chorismate_C"/>
</dbReference>
<dbReference type="UniPathway" id="UPA00035">
    <property type="reaction ID" value="UER00040"/>
</dbReference>
<dbReference type="Pfam" id="PF04715">
    <property type="entry name" value="Anth_synt_I_N"/>
    <property type="match status" value="1"/>
</dbReference>
<evidence type="ECO:0000256" key="2">
    <source>
        <dbReference type="ARBA" id="ARBA00022723"/>
    </source>
</evidence>
<keyword evidence="12" id="KW-1185">Reference proteome</keyword>
<dbReference type="RefSeq" id="WP_081152844.1">
    <property type="nucleotide sequence ID" value="NZ_CP020465.1"/>
</dbReference>
<dbReference type="GO" id="GO:0046872">
    <property type="term" value="F:metal ion binding"/>
    <property type="evidence" value="ECO:0007669"/>
    <property type="project" value="UniProtKB-KW"/>
</dbReference>
<comment type="catalytic activity">
    <reaction evidence="5 6">
        <text>chorismate + L-glutamine = anthranilate + pyruvate + L-glutamate + H(+)</text>
        <dbReference type="Rhea" id="RHEA:21732"/>
        <dbReference type="ChEBI" id="CHEBI:15361"/>
        <dbReference type="ChEBI" id="CHEBI:15378"/>
        <dbReference type="ChEBI" id="CHEBI:16567"/>
        <dbReference type="ChEBI" id="CHEBI:29748"/>
        <dbReference type="ChEBI" id="CHEBI:29985"/>
        <dbReference type="ChEBI" id="CHEBI:58359"/>
        <dbReference type="EC" id="4.1.3.27"/>
    </reaction>
</comment>
<dbReference type="GO" id="GO:0004049">
    <property type="term" value="F:anthranilate synthase activity"/>
    <property type="evidence" value="ECO:0007669"/>
    <property type="project" value="UniProtKB-EC"/>
</dbReference>
<feature type="binding site" evidence="8">
    <location>
        <position position="528"/>
    </location>
    <ligand>
        <name>Mg(2+)</name>
        <dbReference type="ChEBI" id="CHEBI:18420"/>
    </ligand>
</feature>
<comment type="similarity">
    <text evidence="1 6">Belongs to the anthranilate synthase component I family.</text>
</comment>
<dbReference type="OrthoDB" id="9803598at2"/>
<dbReference type="InterPro" id="IPR005801">
    <property type="entry name" value="ADC_synthase"/>
</dbReference>
<feature type="binding site" evidence="7">
    <location>
        <position position="499"/>
    </location>
    <ligand>
        <name>chorismate</name>
        <dbReference type="ChEBI" id="CHEBI:29748"/>
    </ligand>
</feature>
<evidence type="ECO:0000256" key="8">
    <source>
        <dbReference type="PIRSR" id="PIRSR001373-2"/>
    </source>
</evidence>
<evidence type="ECO:0000259" key="10">
    <source>
        <dbReference type="Pfam" id="PF04715"/>
    </source>
</evidence>
<feature type="binding site" evidence="7">
    <location>
        <position position="479"/>
    </location>
    <ligand>
        <name>chorismate</name>
        <dbReference type="ChEBI" id="CHEBI:29748"/>
    </ligand>
</feature>
<dbReference type="Gene3D" id="3.60.120.10">
    <property type="entry name" value="Anthranilate synthase"/>
    <property type="match status" value="1"/>
</dbReference>
<reference evidence="11 12" key="1">
    <citation type="submission" date="2017-08" db="EMBL/GenBank/DDBJ databases">
        <title>Complete genome of Colwellia sp. NB097-1, a psychrophile bacterium ioslated from Bering Sea.</title>
        <authorList>
            <person name="Chen X."/>
        </authorList>
    </citation>
    <scope>NUCLEOTIDE SEQUENCE [LARGE SCALE GENOMIC DNA]</scope>
    <source>
        <strain evidence="11 12">NB097-1</strain>
    </source>
</reference>
<sequence length="569" mass="62577">MSNTQKNNTEEQQLNTAFDNQQPGAVVTITDTLSYQSDPLAVFHYLCAEKENTLLLESAEVDKKHQLKSLLLTDTAVKIVCNGNTVNFTALSKNGESALAFAKQALASDAKITGDHKSFTATFAEVTEQLDERSRLLAINPFQSLRLFSQLKNTNQHPFAVFLGGAFAFDMMSMSESLPDVADGENTCPDFVYYLAETLIIIDHEKQSSELITNQFTGLGYEEAKQAALARITAIKASLFTDITAAFELKSSNNPSDDSVKEPDTLSCDIDDNAFCQIVNDLKENILAGDIFQVVPSRTFSLTCSNNLNAYKALKHRNPSPYMFYLQDSEFCIFGASPESALKYQQSNRQVEIYPIAGTRPRGFNADGSLSPDLDSRIELDLRLDKKELAEHIMLVDLARNDIARVSQPGTRHVADLLKVDRYSHVMHLVSRVCGTLEHELDALHAYQACMNMGTLSGAPKVKATSLIREVEGKRRGSYGGAVGYLTGEGDMDTCIVIRSAFVKNNRAQIQAGAGVVFDSDPQSEANETKQKAQAVISAIKEAEGKVLVISHQERQTALNSDVIKQEVK</sequence>
<keyword evidence="6 7" id="KW-0028">Amino-acid biosynthesis</keyword>
<keyword evidence="6" id="KW-0057">Aromatic amino acid biosynthesis</keyword>
<accession>A0A222GBJ6</accession>
<feature type="domain" description="Anthranilate synthase component I N-terminal" evidence="10">
    <location>
        <begin position="38"/>
        <end position="208"/>
    </location>
</feature>
<dbReference type="EC" id="4.1.3.27" evidence="6"/>
<evidence type="ECO:0000256" key="4">
    <source>
        <dbReference type="ARBA" id="ARBA00023239"/>
    </source>
</evidence>
<keyword evidence="3 8" id="KW-0460">Magnesium</keyword>